<dbReference type="AlphaFoldDB" id="A0A8T1BWT9"/>
<accession>A0A8T1BWT9</accession>
<organism evidence="1 2">
    <name type="scientific">Phytophthora cactorum</name>
    <dbReference type="NCBI Taxonomy" id="29920"/>
    <lineage>
        <taxon>Eukaryota</taxon>
        <taxon>Sar</taxon>
        <taxon>Stramenopiles</taxon>
        <taxon>Oomycota</taxon>
        <taxon>Peronosporomycetes</taxon>
        <taxon>Peronosporales</taxon>
        <taxon>Peronosporaceae</taxon>
        <taxon>Phytophthora</taxon>
    </lineage>
</organism>
<protein>
    <submittedName>
        <fullName evidence="1">Uncharacterized protein</fullName>
    </submittedName>
</protein>
<sequence>MSSLEEQALLGCLRKWIELRQQPYLLKAAFSVLHRVIIEDFHRTHVDYTLTADVSAGVKLGKPPAHAGKGREASVVRRLPHTNSGILLAAACSALGWHHYDPDRDDGAG</sequence>
<comment type="caution">
    <text evidence="1">The sequence shown here is derived from an EMBL/GenBank/DDBJ whole genome shotgun (WGS) entry which is preliminary data.</text>
</comment>
<gene>
    <name evidence="1" type="ORF">PC117_g19513</name>
</gene>
<dbReference type="EMBL" id="RCMK01000853">
    <property type="protein sequence ID" value="KAG2910052.1"/>
    <property type="molecule type" value="Genomic_DNA"/>
</dbReference>
<proteinExistence type="predicted"/>
<dbReference type="Proteomes" id="UP000736787">
    <property type="component" value="Unassembled WGS sequence"/>
</dbReference>
<reference evidence="1" key="1">
    <citation type="submission" date="2018-10" db="EMBL/GenBank/DDBJ databases">
        <title>Effector identification in a new, highly contiguous assembly of the strawberry crown rot pathogen Phytophthora cactorum.</title>
        <authorList>
            <person name="Armitage A.D."/>
            <person name="Nellist C.F."/>
            <person name="Bates H."/>
            <person name="Vickerstaff R.J."/>
            <person name="Harrison R.J."/>
        </authorList>
    </citation>
    <scope>NUCLEOTIDE SEQUENCE</scope>
    <source>
        <strain evidence="1">4040</strain>
    </source>
</reference>
<evidence type="ECO:0000313" key="2">
    <source>
        <dbReference type="Proteomes" id="UP000736787"/>
    </source>
</evidence>
<evidence type="ECO:0000313" key="1">
    <source>
        <dbReference type="EMBL" id="KAG2910052.1"/>
    </source>
</evidence>
<name>A0A8T1BWT9_9STRA</name>